<dbReference type="Gene3D" id="1.10.150.20">
    <property type="entry name" value="5' to 3' exonuclease, C-terminal subdomain"/>
    <property type="match status" value="1"/>
</dbReference>
<dbReference type="InterPro" id="IPR049832">
    <property type="entry name" value="BREX_PglW"/>
</dbReference>
<dbReference type="PROSITE" id="PS50011">
    <property type="entry name" value="PROTEIN_KINASE_DOM"/>
    <property type="match status" value="2"/>
</dbReference>
<name>A0A8E2QBH3_9GAMM</name>
<evidence type="ECO:0000313" key="7">
    <source>
        <dbReference type="EMBL" id="PNF75427.1"/>
    </source>
</evidence>
<dbReference type="Pfam" id="PF08378">
    <property type="entry name" value="NERD"/>
    <property type="match status" value="1"/>
</dbReference>
<dbReference type="PANTHER" id="PTHR43289">
    <property type="entry name" value="MITOGEN-ACTIVATED PROTEIN KINASE KINASE KINASE 20-RELATED"/>
    <property type="match status" value="1"/>
</dbReference>
<reference evidence="7 8" key="1">
    <citation type="submission" date="2018-01" db="EMBL/GenBank/DDBJ databases">
        <title>Denitrification phenotypes of diverse strains of Pseudomonas stutzeri.</title>
        <authorList>
            <person name="Milligan D.A."/>
            <person name="Bergaust L."/>
            <person name="Bakken L.R."/>
            <person name="Frostegard A."/>
        </authorList>
    </citation>
    <scope>NUCLEOTIDE SEQUENCE [LARGE SCALE GENOMIC DNA]</scope>
    <source>
        <strain evidence="7 8">DSM 50238</strain>
    </source>
</reference>
<accession>A0A8E2QBH3</accession>
<dbReference type="SUPFAM" id="SSF47789">
    <property type="entry name" value="C-terminal domain of RNA polymerase alpha subunit"/>
    <property type="match status" value="1"/>
</dbReference>
<dbReference type="SMART" id="SM00220">
    <property type="entry name" value="S_TKc"/>
    <property type="match status" value="1"/>
</dbReference>
<comment type="caution">
    <text evidence="7">The sequence shown here is derived from an EMBL/GenBank/DDBJ whole genome shotgun (WGS) entry which is preliminary data.</text>
</comment>
<organism evidence="7 8">
    <name type="scientific">Stutzerimonas degradans</name>
    <dbReference type="NCBI Taxonomy" id="2968968"/>
    <lineage>
        <taxon>Bacteria</taxon>
        <taxon>Pseudomonadati</taxon>
        <taxon>Pseudomonadota</taxon>
        <taxon>Gammaproteobacteria</taxon>
        <taxon>Pseudomonadales</taxon>
        <taxon>Pseudomonadaceae</taxon>
        <taxon>Stutzerimonas</taxon>
    </lineage>
</organism>
<gene>
    <name evidence="7" type="primary">pglW</name>
    <name evidence="7" type="ORF">CXK95_15375</name>
</gene>
<evidence type="ECO:0000259" key="5">
    <source>
        <dbReference type="PROSITE" id="PS50011"/>
    </source>
</evidence>
<dbReference type="GO" id="GO:0005524">
    <property type="term" value="F:ATP binding"/>
    <property type="evidence" value="ECO:0007669"/>
    <property type="project" value="UniProtKB-KW"/>
</dbReference>
<dbReference type="NCBIfam" id="NF033442">
    <property type="entry name" value="BREX_PglW"/>
    <property type="match status" value="1"/>
</dbReference>
<keyword evidence="8" id="KW-1185">Reference proteome</keyword>
<sequence length="1393" mass="155665">MDKLWKQITQSDYTWEREALEFAKQLLPDHDPYRAWANFEFIAQDGSINEVDLMVLTPKGMYLIEIKSHPGTISGDAANWVWERPLPKGGQKIFDNPRLLARRKAQKLASLLKLQPSFHRSKETVPFIDALVFLSAEDLVIKLEGNARQGVVNRQELLREITLIDENWRHRQITAYAAKVISRAVEEAGIKESVRMRRVGSYELQSLLDESDTYQDWLALHPDLGAQRKVRIYLTQGKPQEEVSRLEKAAKLEFRLLEGIEHPGILRAHEFQNHDSGPALVYEHDPKAFRLDHLLMHLGKDRRLDTVQATYLLRLIAEAVQYAHGQKLYHRGLSPQCIWVRPLGEEKYSVKISNWATAERIFESESRNISALTRLSNLVHEEAGPYVALEAHTGAADGVHLDVFSLGAIAYHLFTGKKPAQTDIELLDKLRRGSGLQVTDEINGASEAMQYLVQYATHPDVGSRLESVSEFIKRLDDLEDEVSQPNTLRSNPTEARKGDFLPGGFQVVQPLGKGACSVVFLVDYQGQSRVLKIASTPDHNSRLTKEGEVLSRLRHQAIVPYYKTLDIVGHTALLLDYATEGTLAQRLRHVGAVQLELLERFGDDLLSAVVHLENQALVHRDIKPENIGLVMQGSVLHLMLFDFSLSSVGADNISAGTLAYMDPFIRDPGRRRWDDHAERFSVALTLYEMAAGALPGWTSSEGLPHQLEGELEVDRTVFDPSIRDRMVEFFKRALVRDVRKRFASAGEMLREWRKTFHDARSESLHTTQQPQERTCPISEAQLDTQIGLLALSPQALDTLSRRNINSVADLIKLNRSRVRVWTGVGVKTRNELSDVIGQLQARLLDGQQVQQLDTGDTSVVSVDRLFQHVLPKSTDQTRLSFLNEYLGRLDEDAPKGSHNVHWPTPAAISGHLGIETLLVRELVDKVLTQWGKTKAITDLREDIVGLLEDNGGVMTAVEVADAILLRRGSVQDSPLRERWAYAVVRAAVETELSKQEPRWLLRRSGNRFLIADNRQGRGEELADYACDLGSLADECARQLPLLAPVRTLEKIRAVPAPESFAGLSNHRLLRLAAAASESAALSSRVEFYPRGMPSKLALELAQGALLGSKALTVKDIQTRVAGRYPAAQELPGRPELDELVRSLDIGFQWNGSFEFANGDRGGYCLPSAGMTSFASAGSTHYSQTQQGEDDTTTIKSVKELGLMLEKAVTASHFLALTVRPRQWWQAQEKLCRDYPFKLISFDELLLRHVQAVCASMPKAPDWQVVLKADACEHSSRDWQNLQRLVQRALPGMAEEILQAGQPVLLTEPGLLARYELVTTWLNDLRQQLMNVSGRSGIALPGLVLLIAVDAQRSAAMIDDVLVPTGAGSKEFAHIPSSWLGDAQLLPEAVKTTA</sequence>
<evidence type="ECO:0000256" key="3">
    <source>
        <dbReference type="ARBA" id="ARBA00022777"/>
    </source>
</evidence>
<dbReference type="Proteomes" id="UP000235881">
    <property type="component" value="Unassembled WGS sequence"/>
</dbReference>
<evidence type="ECO:0000256" key="1">
    <source>
        <dbReference type="ARBA" id="ARBA00022679"/>
    </source>
</evidence>
<evidence type="ECO:0000256" key="2">
    <source>
        <dbReference type="ARBA" id="ARBA00022741"/>
    </source>
</evidence>
<keyword evidence="2" id="KW-0547">Nucleotide-binding</keyword>
<dbReference type="Gene3D" id="1.10.510.10">
    <property type="entry name" value="Transferase(Phosphotransferase) domain 1"/>
    <property type="match status" value="2"/>
</dbReference>
<protein>
    <submittedName>
        <fullName evidence="7">BREX system serine/threonine kinase PglW</fullName>
    </submittedName>
</protein>
<evidence type="ECO:0000256" key="4">
    <source>
        <dbReference type="ARBA" id="ARBA00022840"/>
    </source>
</evidence>
<dbReference type="SUPFAM" id="SSF56112">
    <property type="entry name" value="Protein kinase-like (PK-like)"/>
    <property type="match status" value="2"/>
</dbReference>
<dbReference type="EMBL" id="POUK01000006">
    <property type="protein sequence ID" value="PNF75427.1"/>
    <property type="molecule type" value="Genomic_DNA"/>
</dbReference>
<feature type="domain" description="Protein kinase" evidence="5">
    <location>
        <begin position="505"/>
        <end position="753"/>
    </location>
</feature>
<keyword evidence="4" id="KW-0067">ATP-binding</keyword>
<dbReference type="InterPro" id="IPR000719">
    <property type="entry name" value="Prot_kinase_dom"/>
</dbReference>
<evidence type="ECO:0000259" key="6">
    <source>
        <dbReference type="PROSITE" id="PS50965"/>
    </source>
</evidence>
<dbReference type="PANTHER" id="PTHR43289:SF6">
    <property type="entry name" value="SERINE_THREONINE-PROTEIN KINASE NEKL-3"/>
    <property type="match status" value="1"/>
</dbReference>
<proteinExistence type="predicted"/>
<keyword evidence="1" id="KW-0808">Transferase</keyword>
<keyword evidence="3 7" id="KW-0418">Kinase</keyword>
<dbReference type="Pfam" id="PF00069">
    <property type="entry name" value="Pkinase"/>
    <property type="match status" value="2"/>
</dbReference>
<dbReference type="PROSITE" id="PS50965">
    <property type="entry name" value="NERD"/>
    <property type="match status" value="1"/>
</dbReference>
<feature type="domain" description="NERD" evidence="6">
    <location>
        <begin position="11"/>
        <end position="131"/>
    </location>
</feature>
<dbReference type="InterPro" id="IPR011528">
    <property type="entry name" value="NERD"/>
</dbReference>
<dbReference type="InterPro" id="IPR011009">
    <property type="entry name" value="Kinase-like_dom_sf"/>
</dbReference>
<evidence type="ECO:0000313" key="8">
    <source>
        <dbReference type="Proteomes" id="UP000235881"/>
    </source>
</evidence>
<dbReference type="RefSeq" id="WP_102829215.1">
    <property type="nucleotide sequence ID" value="NZ_CP065721.1"/>
</dbReference>
<feature type="domain" description="Protein kinase" evidence="5">
    <location>
        <begin position="202"/>
        <end position="478"/>
    </location>
</feature>
<dbReference type="GO" id="GO:0004674">
    <property type="term" value="F:protein serine/threonine kinase activity"/>
    <property type="evidence" value="ECO:0007669"/>
    <property type="project" value="TreeGrafter"/>
</dbReference>